<dbReference type="CDD" id="cd02146">
    <property type="entry name" value="NfsA-like"/>
    <property type="match status" value="1"/>
</dbReference>
<dbReference type="HOGENOM" id="CLU_070764_0_2_9"/>
<evidence type="ECO:0000313" key="7">
    <source>
        <dbReference type="EMBL" id="BAP86576.1"/>
    </source>
</evidence>
<feature type="domain" description="Nitroreductase" evidence="6">
    <location>
        <begin position="12"/>
        <end position="165"/>
    </location>
</feature>
<accession>A0A0A1H1H6</accession>
<sequence length="252" mass="28213">MDTSQTIHTLLNHRSVRNFKDRALDQSTVDQLISVASHTATSMFMQQFSIVSVTDPNIKHAFAEITGHEHAANNGHLFVFVADQYRNYLIGQAAGESTELLGEADRLFAAVYDASIASEALTTAAESMGLGAVYLGSILNEPQQVIDLLKLPKLTFPAFAVAVGYPASVPEIKPRLPLETIHFTNQYQLPDNYSALLDDYDAKLTDYYQHRGTNARAETFRHNITRQISKSPKHRRTMFTVLQRQGFLLNER</sequence>
<dbReference type="SUPFAM" id="SSF55469">
    <property type="entry name" value="FMN-dependent nitroreductase-like"/>
    <property type="match status" value="1"/>
</dbReference>
<evidence type="ECO:0000256" key="1">
    <source>
        <dbReference type="ARBA" id="ARBA00008366"/>
    </source>
</evidence>
<evidence type="ECO:0000256" key="5">
    <source>
        <dbReference type="PIRNR" id="PIRNR005426"/>
    </source>
</evidence>
<dbReference type="Proteomes" id="UP000031620">
    <property type="component" value="Chromosome"/>
</dbReference>
<evidence type="ECO:0000313" key="8">
    <source>
        <dbReference type="Proteomes" id="UP000031620"/>
    </source>
</evidence>
<evidence type="ECO:0000256" key="3">
    <source>
        <dbReference type="ARBA" id="ARBA00022643"/>
    </source>
</evidence>
<evidence type="ECO:0000256" key="2">
    <source>
        <dbReference type="ARBA" id="ARBA00022630"/>
    </source>
</evidence>
<proteinExistence type="inferred from homology"/>
<dbReference type="InterPro" id="IPR029479">
    <property type="entry name" value="Nitroreductase"/>
</dbReference>
<dbReference type="Pfam" id="PF00881">
    <property type="entry name" value="Nitroreductase"/>
    <property type="match status" value="1"/>
</dbReference>
<dbReference type="InterPro" id="IPR016446">
    <property type="entry name" value="Flavin_OxRdtase_Frp"/>
</dbReference>
<dbReference type="EMBL" id="AP014680">
    <property type="protein sequence ID" value="BAP86576.1"/>
    <property type="molecule type" value="Genomic_DNA"/>
</dbReference>
<protein>
    <submittedName>
        <fullName evidence="7">Nitroreductase</fullName>
    </submittedName>
</protein>
<gene>
    <name evidence="7" type="ORF">LOOC260_120700</name>
</gene>
<dbReference type="KEGG" id="lho:LOOC260_120700"/>
<organism evidence="7 8">
    <name type="scientific">Paucilactobacillus hokkaidonensis JCM 18461</name>
    <dbReference type="NCBI Taxonomy" id="1291742"/>
    <lineage>
        <taxon>Bacteria</taxon>
        <taxon>Bacillati</taxon>
        <taxon>Bacillota</taxon>
        <taxon>Bacilli</taxon>
        <taxon>Lactobacillales</taxon>
        <taxon>Lactobacillaceae</taxon>
        <taxon>Paucilactobacillus</taxon>
    </lineage>
</organism>
<keyword evidence="2 5" id="KW-0285">Flavoprotein</keyword>
<comment type="similarity">
    <text evidence="1 5">Belongs to the flavin oxidoreductase frp family.</text>
</comment>
<keyword evidence="4 5" id="KW-0560">Oxidoreductase</keyword>
<evidence type="ECO:0000256" key="4">
    <source>
        <dbReference type="ARBA" id="ARBA00023002"/>
    </source>
</evidence>
<evidence type="ECO:0000259" key="6">
    <source>
        <dbReference type="Pfam" id="PF00881"/>
    </source>
</evidence>
<dbReference type="Gene3D" id="3.40.109.10">
    <property type="entry name" value="NADH Oxidase"/>
    <property type="match status" value="1"/>
</dbReference>
<keyword evidence="3 5" id="KW-0288">FMN</keyword>
<dbReference type="RefSeq" id="WP_041094744.1">
    <property type="nucleotide sequence ID" value="NZ_AP014680.1"/>
</dbReference>
<name>A0A0A1H1H6_9LACO</name>
<dbReference type="GO" id="GO:0016491">
    <property type="term" value="F:oxidoreductase activity"/>
    <property type="evidence" value="ECO:0007669"/>
    <property type="project" value="UniProtKB-UniRule"/>
</dbReference>
<dbReference type="AlphaFoldDB" id="A0A0A1H1H6"/>
<dbReference type="PIRSF" id="PIRSF005426">
    <property type="entry name" value="Frp"/>
    <property type="match status" value="1"/>
</dbReference>
<dbReference type="STRING" id="1291742.LOOC260_120700"/>
<keyword evidence="5" id="KW-0521">NADP</keyword>
<reference evidence="7 8" key="1">
    <citation type="submission" date="2014-11" db="EMBL/GenBank/DDBJ databases">
        <title>Complete genome sequence and analysis of Lactobacillus hokkaidonensis LOOC260T.</title>
        <authorList>
            <person name="Tanizawa Y."/>
            <person name="Tohno M."/>
            <person name="Kaminuma E."/>
            <person name="Nakamura Y."/>
            <person name="Arita M."/>
        </authorList>
    </citation>
    <scope>NUCLEOTIDE SEQUENCE [LARGE SCALE GENOMIC DNA]</scope>
    <source>
        <strain evidence="7 8">LOOC260</strain>
    </source>
</reference>
<dbReference type="PANTHER" id="PTHR43425:SF2">
    <property type="entry name" value="OXYGEN-INSENSITIVE NADPH NITROREDUCTASE"/>
    <property type="match status" value="1"/>
</dbReference>
<dbReference type="InterPro" id="IPR000415">
    <property type="entry name" value="Nitroreductase-like"/>
</dbReference>
<dbReference type="PANTHER" id="PTHR43425">
    <property type="entry name" value="OXYGEN-INSENSITIVE NADPH NITROREDUCTASE"/>
    <property type="match status" value="1"/>
</dbReference>